<gene>
    <name evidence="4" type="ORF">AMATHDRAFT_140737</name>
</gene>
<protein>
    <recommendedName>
        <fullName evidence="3">Alpha/beta hydrolase fold-3 domain-containing protein</fullName>
    </recommendedName>
</protein>
<evidence type="ECO:0000313" key="4">
    <source>
        <dbReference type="EMBL" id="PFH52167.1"/>
    </source>
</evidence>
<dbReference type="PANTHER" id="PTHR48081:SF5">
    <property type="entry name" value="ALPHA_BETA HYDROLASE FOLD-3 DOMAIN-CONTAINING PROTEIN"/>
    <property type="match status" value="1"/>
</dbReference>
<dbReference type="Gene3D" id="3.40.50.1820">
    <property type="entry name" value="alpha/beta hydrolase"/>
    <property type="match status" value="1"/>
</dbReference>
<evidence type="ECO:0000313" key="5">
    <source>
        <dbReference type="Proteomes" id="UP000242287"/>
    </source>
</evidence>
<dbReference type="PANTHER" id="PTHR48081">
    <property type="entry name" value="AB HYDROLASE SUPERFAMILY PROTEIN C4A8.06C"/>
    <property type="match status" value="1"/>
</dbReference>
<evidence type="ECO:0000256" key="1">
    <source>
        <dbReference type="ARBA" id="ARBA00022801"/>
    </source>
</evidence>
<feature type="compositionally biased region" description="Polar residues" evidence="2">
    <location>
        <begin position="542"/>
        <end position="563"/>
    </location>
</feature>
<dbReference type="Pfam" id="PF07859">
    <property type="entry name" value="Abhydrolase_3"/>
    <property type="match status" value="1"/>
</dbReference>
<dbReference type="STRING" id="703135.A0A2A9NV63"/>
<feature type="compositionally biased region" description="Low complexity" evidence="2">
    <location>
        <begin position="572"/>
        <end position="585"/>
    </location>
</feature>
<dbReference type="InterPro" id="IPR050300">
    <property type="entry name" value="GDXG_lipolytic_enzyme"/>
</dbReference>
<dbReference type="Proteomes" id="UP000242287">
    <property type="component" value="Unassembled WGS sequence"/>
</dbReference>
<dbReference type="SUPFAM" id="SSF53474">
    <property type="entry name" value="alpha/beta-Hydrolases"/>
    <property type="match status" value="1"/>
</dbReference>
<name>A0A2A9NV63_9AGAR</name>
<keyword evidence="1" id="KW-0378">Hydrolase</keyword>
<dbReference type="GO" id="GO:0016787">
    <property type="term" value="F:hydrolase activity"/>
    <property type="evidence" value="ECO:0007669"/>
    <property type="project" value="UniProtKB-KW"/>
</dbReference>
<feature type="domain" description="Alpha/beta hydrolase fold-3" evidence="3">
    <location>
        <begin position="188"/>
        <end position="320"/>
    </location>
</feature>
<dbReference type="OrthoDB" id="1662883at2759"/>
<feature type="region of interest" description="Disordered" evidence="2">
    <location>
        <begin position="542"/>
        <end position="664"/>
    </location>
</feature>
<dbReference type="InterPro" id="IPR029058">
    <property type="entry name" value="AB_hydrolase_fold"/>
</dbReference>
<accession>A0A2A9NV63</accession>
<evidence type="ECO:0000256" key="2">
    <source>
        <dbReference type="SAM" id="MobiDB-lite"/>
    </source>
</evidence>
<keyword evidence="5" id="KW-1185">Reference proteome</keyword>
<sequence length="901" mass="100203">MPLNSLSTDVGLRVAPVVLETLIKHYFDRLKKNAEQESGTPLKRDELLYHEAFNIVKAFLKLASQHTVEEVQAFSNMRTPSPPWTHIIRLRIPISPCNKAASYLVQAFGGEEQARVVVGGVKWWQVRGIDGIEAEWITSKKDWLEAKKRQKINRQKIDADTTAGSINPADVSEDSAKYDKAMDEMRCILYIHGVGGYYFGSVDQERYSIQRHARKINGRVFAVNYRLAPQYPFPCALQDVLAAYLYLTDPPPGADHSPVNPSHIIIAGDSAGGGLSLALLQVLRDVGLPLPAGGVLISPWCDLTHSFPSIHTNTDTDVIPPWGLSLQKPSILWPPPCDEQSRRVHDSLRSRIRQVLRHRTRRPSASSFHSNMDLRVADCPIPVNVGSTTAVPSLDPDHNQTITLATETNEKLIIKTQVHMYTTNSLIAHPLVSPAFSYLGGLPPLLFIASDKEVLRDEIIYTAHKAANPSKYGVHPSARDLYAPLHGIEEKHQSTKVHLQVYDDTAHVLPVLFSFTTPAKYCFRAIATFCKHVSGMKMNLDSPTATSSSLPNMKPSSASSDQGPSPLPSAPPSAHSNSGNSSVASTPPPSVMKRTSLRRSLSAKVSHAAHVIQQHSSPRLKKLRQTDQDCSMPALPEGDQHLATKPKLPSRSTSDVAGSRFRALSSPLPRSESVRYAGDPSVYGTSAPDGLWLGPMIRERVSTQGVIRALEQEFELVACNMPPDVLGRISERAMRRYLEGSAKFTRKFAKQIKLVEKHRRQTLERAEREATKHLDALCDSMKKQQEEGKEDTRSLSDFVPSWNSGWSWILDGNEQPPPSSIVARRDTEEAQKLAEIADRTFMQGDQVLSGNNLWSIMVNFFTITPDKDNMDSTPTKHRPEHKKVLSDVENIEKQQRKRFLC</sequence>
<reference evidence="4 5" key="1">
    <citation type="submission" date="2014-02" db="EMBL/GenBank/DDBJ databases">
        <title>Transposable element dynamics among asymbiotic and ectomycorrhizal Amanita fungi.</title>
        <authorList>
            <consortium name="DOE Joint Genome Institute"/>
            <person name="Hess J."/>
            <person name="Skrede I."/>
            <person name="Wolfe B."/>
            <person name="LaButti K."/>
            <person name="Ohm R.A."/>
            <person name="Grigoriev I.V."/>
            <person name="Pringle A."/>
        </authorList>
    </citation>
    <scope>NUCLEOTIDE SEQUENCE [LARGE SCALE GENOMIC DNA]</scope>
    <source>
        <strain evidence="4 5">SKay4041</strain>
    </source>
</reference>
<dbReference type="AlphaFoldDB" id="A0A2A9NV63"/>
<proteinExistence type="predicted"/>
<organism evidence="4 5">
    <name type="scientific">Amanita thiersii Skay4041</name>
    <dbReference type="NCBI Taxonomy" id="703135"/>
    <lineage>
        <taxon>Eukaryota</taxon>
        <taxon>Fungi</taxon>
        <taxon>Dikarya</taxon>
        <taxon>Basidiomycota</taxon>
        <taxon>Agaricomycotina</taxon>
        <taxon>Agaricomycetes</taxon>
        <taxon>Agaricomycetidae</taxon>
        <taxon>Agaricales</taxon>
        <taxon>Pluteineae</taxon>
        <taxon>Amanitaceae</taxon>
        <taxon>Amanita</taxon>
    </lineage>
</organism>
<evidence type="ECO:0000259" key="3">
    <source>
        <dbReference type="Pfam" id="PF07859"/>
    </source>
</evidence>
<dbReference type="InterPro" id="IPR013094">
    <property type="entry name" value="AB_hydrolase_3"/>
</dbReference>
<dbReference type="EMBL" id="KZ301981">
    <property type="protein sequence ID" value="PFH52167.1"/>
    <property type="molecule type" value="Genomic_DNA"/>
</dbReference>